<evidence type="ECO:0000313" key="6">
    <source>
        <dbReference type="EMBL" id="KAG7341571.1"/>
    </source>
</evidence>
<dbReference type="AlphaFoldDB" id="A0A9K3KDV2"/>
<dbReference type="PANTHER" id="PTHR10272:SF0">
    <property type="entry name" value="PLATELET-ACTIVATING FACTOR ACETYLHYDROLASE"/>
    <property type="match status" value="1"/>
</dbReference>
<dbReference type="PANTHER" id="PTHR10272">
    <property type="entry name" value="PLATELET-ACTIVATING FACTOR ACETYLHYDROLASE"/>
    <property type="match status" value="1"/>
</dbReference>
<organism evidence="6 7">
    <name type="scientific">Nitzschia inconspicua</name>
    <dbReference type="NCBI Taxonomy" id="303405"/>
    <lineage>
        <taxon>Eukaryota</taxon>
        <taxon>Sar</taxon>
        <taxon>Stramenopiles</taxon>
        <taxon>Ochrophyta</taxon>
        <taxon>Bacillariophyta</taxon>
        <taxon>Bacillariophyceae</taxon>
        <taxon>Bacillariophycidae</taxon>
        <taxon>Bacillariales</taxon>
        <taxon>Bacillariaceae</taxon>
        <taxon>Nitzschia</taxon>
    </lineage>
</organism>
<feature type="chain" id="PRO_5039888795" evidence="5">
    <location>
        <begin position="17"/>
        <end position="727"/>
    </location>
</feature>
<protein>
    <submittedName>
        <fullName evidence="6">Acetylhydrolase</fullName>
    </submittedName>
</protein>
<keyword evidence="2" id="KW-0442">Lipid degradation</keyword>
<reference evidence="6" key="1">
    <citation type="journal article" date="2021" name="Sci. Rep.">
        <title>Diploid genomic architecture of Nitzschia inconspicua, an elite biomass production diatom.</title>
        <authorList>
            <person name="Oliver A."/>
            <person name="Podell S."/>
            <person name="Pinowska A."/>
            <person name="Traller J.C."/>
            <person name="Smith S.R."/>
            <person name="McClure R."/>
            <person name="Beliaev A."/>
            <person name="Bohutskyi P."/>
            <person name="Hill E.A."/>
            <person name="Rabines A."/>
            <person name="Zheng H."/>
            <person name="Allen L.Z."/>
            <person name="Kuo A."/>
            <person name="Grigoriev I.V."/>
            <person name="Allen A.E."/>
            <person name="Hazlebeck D."/>
            <person name="Allen E.E."/>
        </authorList>
    </citation>
    <scope>NUCLEOTIDE SEQUENCE</scope>
    <source>
        <strain evidence="6">Hildebrandi</strain>
    </source>
</reference>
<dbReference type="Proteomes" id="UP000693970">
    <property type="component" value="Unassembled WGS sequence"/>
</dbReference>
<sequence length="727" mass="80088">MLTFLIRKLLLTLGYPRLEPSGHLVGPYRHIGALQVRIPDSTACQIFYPSQSNNNSKKNNNRSVPYFRPEAVQGLVGYLRFGDGLLEFLSEKSHPCCWNVDPLPDQKFPLVLFSHGLAGTYEMYTELCQHIASLGYCVVALEHQDGSAAYAHDGKKVIPYKRPNDEPYSRQKVLTMRTPMLQQRVEELENVIRYFEQESTGRSNNDHDNSDNNNSDDDSNDTNPMHLLRKVIQATDTQDLHLVGHSFGGATQMLATQQWTSKSSNTKSMPRPKSLLVMDSWAFALTEDVVQRGLSKNDKTQINILSIISEDWEQNNVERLEVAEFLQSLEANTNNHILSMVAPNAVHQSFSDSEAWFPSLVARQARNRGKGEDRHVTIRATVQEWGRMNNKLNAPTECGKQKRRSQKSSNLRPWIVTCLMLISILCVKVYPAMSFQSTSFDTRRSMSSKLGVQMSPPTLSSLYASKKAEDASAAPPTSVQFSASFNDSLVSSDNPLDQLLAWLSSDIVSIVLGSVGLLAVVIHRLALLDASSTTADALTSETRADLLAVFACGSVLLNGVTKLDVTTALAESVVLEGTTLSESEIFSEGVDEEATKSLSWALNSLLTATPAKSATILTQNSNGQWNVCSRAGVVPSSTKAMTVLKRTPILDRVGTPGNIKETYLPTLQALPGRVEFTYLPSNTQLALLIPISSGMVLVLGSNAAKSFSPRDIAWSRVVAERIGEYLK</sequence>
<dbReference type="EMBL" id="JAGRRH010000026">
    <property type="protein sequence ID" value="KAG7341571.1"/>
    <property type="molecule type" value="Genomic_DNA"/>
</dbReference>
<reference evidence="6" key="2">
    <citation type="submission" date="2021-04" db="EMBL/GenBank/DDBJ databases">
        <authorList>
            <person name="Podell S."/>
        </authorList>
    </citation>
    <scope>NUCLEOTIDE SEQUENCE</scope>
    <source>
        <strain evidence="6">Hildebrandi</strain>
    </source>
</reference>
<evidence type="ECO:0000256" key="5">
    <source>
        <dbReference type="SAM" id="SignalP"/>
    </source>
</evidence>
<dbReference type="Pfam" id="PF11152">
    <property type="entry name" value="CCB2_CCB4"/>
    <property type="match status" value="1"/>
</dbReference>
<name>A0A9K3KDV2_9STRA</name>
<evidence type="ECO:0000256" key="4">
    <source>
        <dbReference type="SAM" id="MobiDB-lite"/>
    </source>
</evidence>
<keyword evidence="5" id="KW-0732">Signal</keyword>
<accession>A0A9K3KDV2</accession>
<dbReference type="GO" id="GO:0003847">
    <property type="term" value="F:1-alkyl-2-acetylglycerophosphocholine esterase activity"/>
    <property type="evidence" value="ECO:0007669"/>
    <property type="project" value="TreeGrafter"/>
</dbReference>
<evidence type="ECO:0000256" key="1">
    <source>
        <dbReference type="ARBA" id="ARBA00022801"/>
    </source>
</evidence>
<evidence type="ECO:0000256" key="3">
    <source>
        <dbReference type="ARBA" id="ARBA00023098"/>
    </source>
</evidence>
<dbReference type="GO" id="GO:0016042">
    <property type="term" value="P:lipid catabolic process"/>
    <property type="evidence" value="ECO:0007669"/>
    <property type="project" value="UniProtKB-KW"/>
</dbReference>
<keyword evidence="3" id="KW-0443">Lipid metabolism</keyword>
<gene>
    <name evidence="6" type="ORF">IV203_023524</name>
</gene>
<dbReference type="InterPro" id="IPR021325">
    <property type="entry name" value="CCB2/CCB4"/>
</dbReference>
<evidence type="ECO:0000313" key="7">
    <source>
        <dbReference type="Proteomes" id="UP000693970"/>
    </source>
</evidence>
<feature type="signal peptide" evidence="5">
    <location>
        <begin position="1"/>
        <end position="16"/>
    </location>
</feature>
<keyword evidence="1" id="KW-0378">Hydrolase</keyword>
<evidence type="ECO:0000256" key="2">
    <source>
        <dbReference type="ARBA" id="ARBA00022963"/>
    </source>
</evidence>
<keyword evidence="7" id="KW-1185">Reference proteome</keyword>
<comment type="caution">
    <text evidence="6">The sequence shown here is derived from an EMBL/GenBank/DDBJ whole genome shotgun (WGS) entry which is preliminary data.</text>
</comment>
<dbReference type="Pfam" id="PF03403">
    <property type="entry name" value="PAF-AH_p_II"/>
    <property type="match status" value="1"/>
</dbReference>
<proteinExistence type="predicted"/>
<dbReference type="OrthoDB" id="439612at2759"/>
<feature type="region of interest" description="Disordered" evidence="4">
    <location>
        <begin position="198"/>
        <end position="224"/>
    </location>
</feature>